<proteinExistence type="predicted"/>
<gene>
    <name evidence="2" type="ORF">EV702DRAFT_1049012</name>
</gene>
<reference evidence="2" key="1">
    <citation type="journal article" date="2020" name="New Phytol.">
        <title>Comparative genomics reveals dynamic genome evolution in host specialist ectomycorrhizal fungi.</title>
        <authorList>
            <person name="Lofgren L.A."/>
            <person name="Nguyen N.H."/>
            <person name="Vilgalys R."/>
            <person name="Ruytinx J."/>
            <person name="Liao H.L."/>
            <person name="Branco S."/>
            <person name="Kuo A."/>
            <person name="LaButti K."/>
            <person name="Lipzen A."/>
            <person name="Andreopoulos W."/>
            <person name="Pangilinan J."/>
            <person name="Riley R."/>
            <person name="Hundley H."/>
            <person name="Na H."/>
            <person name="Barry K."/>
            <person name="Grigoriev I.V."/>
            <person name="Stajich J.E."/>
            <person name="Kennedy P.G."/>
        </authorList>
    </citation>
    <scope>NUCLEOTIDE SEQUENCE</scope>
    <source>
        <strain evidence="2">DOB743</strain>
    </source>
</reference>
<dbReference type="OrthoDB" id="2691369at2759"/>
<accession>A0A9P7CYH6</accession>
<evidence type="ECO:0000256" key="1">
    <source>
        <dbReference type="SAM" id="MobiDB-lite"/>
    </source>
</evidence>
<dbReference type="AlphaFoldDB" id="A0A9P7CYH6"/>
<keyword evidence="3" id="KW-1185">Reference proteome</keyword>
<feature type="region of interest" description="Disordered" evidence="1">
    <location>
        <begin position="64"/>
        <end position="126"/>
    </location>
</feature>
<dbReference type="Proteomes" id="UP000714275">
    <property type="component" value="Unassembled WGS sequence"/>
</dbReference>
<feature type="region of interest" description="Disordered" evidence="1">
    <location>
        <begin position="259"/>
        <end position="291"/>
    </location>
</feature>
<feature type="compositionally biased region" description="Acidic residues" evidence="1">
    <location>
        <begin position="72"/>
        <end position="81"/>
    </location>
</feature>
<protein>
    <submittedName>
        <fullName evidence="2">Uncharacterized protein</fullName>
    </submittedName>
</protein>
<feature type="compositionally biased region" description="Polar residues" evidence="1">
    <location>
        <begin position="106"/>
        <end position="115"/>
    </location>
</feature>
<organism evidence="2 3">
    <name type="scientific">Suillus placidus</name>
    <dbReference type="NCBI Taxonomy" id="48579"/>
    <lineage>
        <taxon>Eukaryota</taxon>
        <taxon>Fungi</taxon>
        <taxon>Dikarya</taxon>
        <taxon>Basidiomycota</taxon>
        <taxon>Agaricomycotina</taxon>
        <taxon>Agaricomycetes</taxon>
        <taxon>Agaricomycetidae</taxon>
        <taxon>Boletales</taxon>
        <taxon>Suillineae</taxon>
        <taxon>Suillaceae</taxon>
        <taxon>Suillus</taxon>
    </lineage>
</organism>
<dbReference type="EMBL" id="JABBWD010000059">
    <property type="protein sequence ID" value="KAG1771389.1"/>
    <property type="molecule type" value="Genomic_DNA"/>
</dbReference>
<name>A0A9P7CYH6_9AGAM</name>
<sequence>MLLETCEEQNAASAGYDMSLETRIETLDSHHGDSTPNIYDWCFAGVEESIKELSSWSQHTAYGQAPMSESVHDDEEADELLDNGPSFNLGWNVLPTTSPDDVPTADNRSTASSASDGDEEGPAYDLGWGAITFTMPSAHQPMEHVVAGPDGELEDEPAYDLGWGTTPTLGPQQDVIIDNDDDKEASPSYNLGWGVTSDEQPMQHDIIVLSNDDEPSHDLRWRAAASGLQPMEQDVIILSDDEDEDGPLYDLGWGVQATAKSRSSSPLTPTSSSPAPMDLDYDDRCPSPKDVEEDLYNAHPAKQSMLQENCWLKAIGNDMSDEHMHAIVENTVHGLNSSQVPAQILMENRHILGGSAEARNRVTKVGQDMCKLHRLVHLHCRLMKLVNHVIESLKNVKQ</sequence>
<evidence type="ECO:0000313" key="3">
    <source>
        <dbReference type="Proteomes" id="UP000714275"/>
    </source>
</evidence>
<feature type="compositionally biased region" description="Low complexity" evidence="1">
    <location>
        <begin position="261"/>
        <end position="276"/>
    </location>
</feature>
<comment type="caution">
    <text evidence="2">The sequence shown here is derived from an EMBL/GenBank/DDBJ whole genome shotgun (WGS) entry which is preliminary data.</text>
</comment>
<evidence type="ECO:0000313" key="2">
    <source>
        <dbReference type="EMBL" id="KAG1771389.1"/>
    </source>
</evidence>